<dbReference type="EMBL" id="BMFH01000001">
    <property type="protein sequence ID" value="GGD53337.1"/>
    <property type="molecule type" value="Genomic_DNA"/>
</dbReference>
<dbReference type="RefSeq" id="WP_229732537.1">
    <property type="nucleotide sequence ID" value="NZ_BMFH01000001.1"/>
</dbReference>
<organism evidence="1 2">
    <name type="scientific">Muriicola marianensis</name>
    <dbReference type="NCBI Taxonomy" id="1324801"/>
    <lineage>
        <taxon>Bacteria</taxon>
        <taxon>Pseudomonadati</taxon>
        <taxon>Bacteroidota</taxon>
        <taxon>Flavobacteriia</taxon>
        <taxon>Flavobacteriales</taxon>
        <taxon>Flavobacteriaceae</taxon>
        <taxon>Muriicola</taxon>
    </lineage>
</organism>
<protein>
    <recommendedName>
        <fullName evidence="3">Cell envelope biogenesis protein OmpA</fullName>
    </recommendedName>
</protein>
<evidence type="ECO:0000313" key="2">
    <source>
        <dbReference type="Proteomes" id="UP000625780"/>
    </source>
</evidence>
<comment type="caution">
    <text evidence="1">The sequence shown here is derived from an EMBL/GenBank/DDBJ whole genome shotgun (WGS) entry which is preliminary data.</text>
</comment>
<name>A0ABQ1R1Y2_9FLAO</name>
<accession>A0ABQ1R1Y2</accession>
<dbReference type="Proteomes" id="UP000625780">
    <property type="component" value="Unassembled WGS sequence"/>
</dbReference>
<proteinExistence type="predicted"/>
<reference evidence="2" key="1">
    <citation type="journal article" date="2019" name="Int. J. Syst. Evol. Microbiol.">
        <title>The Global Catalogue of Microorganisms (GCM) 10K type strain sequencing project: providing services to taxonomists for standard genome sequencing and annotation.</title>
        <authorList>
            <consortium name="The Broad Institute Genomics Platform"/>
            <consortium name="The Broad Institute Genome Sequencing Center for Infectious Disease"/>
            <person name="Wu L."/>
            <person name="Ma J."/>
        </authorList>
    </citation>
    <scope>NUCLEOTIDE SEQUENCE [LARGE SCALE GENOMIC DNA]</scope>
    <source>
        <strain evidence="2">CGMCC 1.12606</strain>
    </source>
</reference>
<sequence length="290" mass="33448">MVTKMDEQAKLEILKDILFPDDRGAVQDIAKRITLVEHIINDQKQLAEKVDPLVDEKISAFTKRIPDTLGPTITATLKKEIKNHKDEVVDALYPVLGKMVKKYVAQEIKMLSEKIDNQLGFLKRFKRKMRSWFGGPTEEQQLMRELSSATIEQVLLIERDTGILKASYSVTNTIDEEMISGMLTAIKSFVEDAFHKKNQNLELIQYELYNIHLQSFVTHYVAVVISGDYHLTSKNKLQDIIFNFYYNFMAMNLDLVFHSKDKEKQGKEVRTIDKDLLIKELEASFGNAKI</sequence>
<keyword evidence="2" id="KW-1185">Reference proteome</keyword>
<evidence type="ECO:0000313" key="1">
    <source>
        <dbReference type="EMBL" id="GGD53337.1"/>
    </source>
</evidence>
<gene>
    <name evidence="1" type="ORF">GCM10011361_20030</name>
</gene>
<evidence type="ECO:0008006" key="3">
    <source>
        <dbReference type="Google" id="ProtNLM"/>
    </source>
</evidence>